<keyword evidence="2 7" id="KW-0813">Transport</keyword>
<dbReference type="InterPro" id="IPR035906">
    <property type="entry name" value="MetI-like_sf"/>
</dbReference>
<dbReference type="AlphaFoldDB" id="A0A365HCX9"/>
<evidence type="ECO:0000256" key="5">
    <source>
        <dbReference type="ARBA" id="ARBA00022989"/>
    </source>
</evidence>
<dbReference type="PROSITE" id="PS50928">
    <property type="entry name" value="ABC_TM1"/>
    <property type="match status" value="1"/>
</dbReference>
<dbReference type="PANTHER" id="PTHR30151:SF0">
    <property type="entry name" value="ABC TRANSPORTER PERMEASE PROTEIN MJ0413-RELATED"/>
    <property type="match status" value="1"/>
</dbReference>
<protein>
    <submittedName>
        <fullName evidence="9">ABC transporter permease</fullName>
    </submittedName>
</protein>
<feature type="transmembrane region" description="Helical" evidence="7">
    <location>
        <begin position="64"/>
        <end position="85"/>
    </location>
</feature>
<keyword evidence="4 7" id="KW-0812">Transmembrane</keyword>
<sequence>MNRRSVLLTLQIAAPILVLLGWALWSAGSTNIFYPPLTKILSVFRDTWVFDRVGSDVVPSLTNMLAGFALSIVIGVPLGILIGLVRTLRTALAPIIEFVRAIPPPALIPFGIVVLGVGTGMKVFIILMVGVFPVLMHTIDGVRGVDPGLLDSARAYRVSRRDRMLHVVLPAAAPQIFAGMRISLSLSLILMVISEMVASTRGIGYFILQAQRTFAIPEMWSGMVLLGILGYLFNLAFGTIERRALRWHHGARKGAS</sequence>
<dbReference type="GO" id="GO:0005886">
    <property type="term" value="C:plasma membrane"/>
    <property type="evidence" value="ECO:0007669"/>
    <property type="project" value="UniProtKB-SubCell"/>
</dbReference>
<organism evidence="9 10">
    <name type="scientific">Actinomadura craniellae</name>
    <dbReference type="NCBI Taxonomy" id="2231787"/>
    <lineage>
        <taxon>Bacteria</taxon>
        <taxon>Bacillati</taxon>
        <taxon>Actinomycetota</taxon>
        <taxon>Actinomycetes</taxon>
        <taxon>Streptosporangiales</taxon>
        <taxon>Thermomonosporaceae</taxon>
        <taxon>Actinomadura</taxon>
    </lineage>
</organism>
<dbReference type="SUPFAM" id="SSF161098">
    <property type="entry name" value="MetI-like"/>
    <property type="match status" value="1"/>
</dbReference>
<dbReference type="RefSeq" id="WP_111862918.1">
    <property type="nucleotide sequence ID" value="NZ_QLYX01000001.1"/>
</dbReference>
<feature type="transmembrane region" description="Helical" evidence="7">
    <location>
        <begin position="220"/>
        <end position="240"/>
    </location>
</feature>
<evidence type="ECO:0000256" key="6">
    <source>
        <dbReference type="ARBA" id="ARBA00023136"/>
    </source>
</evidence>
<feature type="domain" description="ABC transmembrane type-1" evidence="8">
    <location>
        <begin position="57"/>
        <end position="241"/>
    </location>
</feature>
<comment type="similarity">
    <text evidence="7">Belongs to the binding-protein-dependent transport system permease family.</text>
</comment>
<dbReference type="CDD" id="cd06261">
    <property type="entry name" value="TM_PBP2"/>
    <property type="match status" value="1"/>
</dbReference>
<comment type="subcellular location">
    <subcellularLocation>
        <location evidence="1 7">Cell membrane</location>
        <topology evidence="1 7">Multi-pass membrane protein</topology>
    </subcellularLocation>
</comment>
<evidence type="ECO:0000256" key="4">
    <source>
        <dbReference type="ARBA" id="ARBA00022692"/>
    </source>
</evidence>
<accession>A0A365HCX9</accession>
<keyword evidence="10" id="KW-1185">Reference proteome</keyword>
<gene>
    <name evidence="9" type="ORF">DPM19_01495</name>
</gene>
<dbReference type="InterPro" id="IPR000515">
    <property type="entry name" value="MetI-like"/>
</dbReference>
<dbReference type="OrthoDB" id="3173654at2"/>
<evidence type="ECO:0000259" key="8">
    <source>
        <dbReference type="PROSITE" id="PS50928"/>
    </source>
</evidence>
<evidence type="ECO:0000256" key="2">
    <source>
        <dbReference type="ARBA" id="ARBA00022448"/>
    </source>
</evidence>
<proteinExistence type="inferred from homology"/>
<keyword evidence="3" id="KW-1003">Cell membrane</keyword>
<evidence type="ECO:0000313" key="10">
    <source>
        <dbReference type="Proteomes" id="UP000251891"/>
    </source>
</evidence>
<dbReference type="PANTHER" id="PTHR30151">
    <property type="entry name" value="ALKANE SULFONATE ABC TRANSPORTER-RELATED, MEMBRANE SUBUNIT"/>
    <property type="match status" value="1"/>
</dbReference>
<name>A0A365HCX9_9ACTN</name>
<evidence type="ECO:0000313" key="9">
    <source>
        <dbReference type="EMBL" id="RAY16868.1"/>
    </source>
</evidence>
<comment type="caution">
    <text evidence="9">The sequence shown here is derived from an EMBL/GenBank/DDBJ whole genome shotgun (WGS) entry which is preliminary data.</text>
</comment>
<feature type="transmembrane region" description="Helical" evidence="7">
    <location>
        <begin position="97"/>
        <end position="117"/>
    </location>
</feature>
<keyword evidence="5 7" id="KW-1133">Transmembrane helix</keyword>
<dbReference type="Pfam" id="PF00528">
    <property type="entry name" value="BPD_transp_1"/>
    <property type="match status" value="1"/>
</dbReference>
<dbReference type="EMBL" id="QLYX01000001">
    <property type="protein sequence ID" value="RAY16868.1"/>
    <property type="molecule type" value="Genomic_DNA"/>
</dbReference>
<feature type="transmembrane region" description="Helical" evidence="7">
    <location>
        <begin position="163"/>
        <end position="182"/>
    </location>
</feature>
<dbReference type="GO" id="GO:0055085">
    <property type="term" value="P:transmembrane transport"/>
    <property type="evidence" value="ECO:0007669"/>
    <property type="project" value="InterPro"/>
</dbReference>
<dbReference type="Proteomes" id="UP000251891">
    <property type="component" value="Unassembled WGS sequence"/>
</dbReference>
<evidence type="ECO:0000256" key="3">
    <source>
        <dbReference type="ARBA" id="ARBA00022475"/>
    </source>
</evidence>
<reference evidence="9 10" key="1">
    <citation type="submission" date="2018-06" db="EMBL/GenBank/DDBJ databases">
        <title>Actinomadura craniellae sp. nov. isolated from marine sponge Craniella sp.</title>
        <authorList>
            <person name="Li L."/>
            <person name="Xu Q.H."/>
            <person name="Lin H.W."/>
            <person name="Lu Y.H."/>
        </authorList>
    </citation>
    <scope>NUCLEOTIDE SEQUENCE [LARGE SCALE GENOMIC DNA]</scope>
    <source>
        <strain evidence="9 10">LHW63021</strain>
    </source>
</reference>
<evidence type="ECO:0000256" key="7">
    <source>
        <dbReference type="RuleBase" id="RU363032"/>
    </source>
</evidence>
<dbReference type="Gene3D" id="1.10.3720.10">
    <property type="entry name" value="MetI-like"/>
    <property type="match status" value="1"/>
</dbReference>
<evidence type="ECO:0000256" key="1">
    <source>
        <dbReference type="ARBA" id="ARBA00004651"/>
    </source>
</evidence>
<keyword evidence="6 7" id="KW-0472">Membrane</keyword>